<evidence type="ECO:0000313" key="2">
    <source>
        <dbReference type="Proteomes" id="UP001212996"/>
    </source>
</evidence>
<gene>
    <name evidence="1" type="ORF">PH362_18525</name>
</gene>
<accession>A0AAW6BL80</accession>
<sequence length="86" mass="9529">MNDSRLSLSGAQYCIAAKQKGRRTPCLIHLLFRKDNHAEQNSNPAAFGLLYTSTITDIASLSMTNHSQQLQPCEVTSNIPPYKACF</sequence>
<evidence type="ECO:0000313" key="1">
    <source>
        <dbReference type="EMBL" id="MDB6373868.1"/>
    </source>
</evidence>
<dbReference type="EMBL" id="JAQMFO010000031">
    <property type="protein sequence ID" value="MDB6373868.1"/>
    <property type="molecule type" value="Genomic_DNA"/>
</dbReference>
<dbReference type="RefSeq" id="WP_271867248.1">
    <property type="nucleotide sequence ID" value="NZ_JAQMFO010000031.1"/>
</dbReference>
<protein>
    <submittedName>
        <fullName evidence="1">Uncharacterized protein</fullName>
    </submittedName>
</protein>
<dbReference type="AlphaFoldDB" id="A0AAW6BL80"/>
<reference evidence="1" key="1">
    <citation type="submission" date="2023-01" db="EMBL/GenBank/DDBJ databases">
        <title>Genome sequencing of Photorhabdus bodei 09-20.</title>
        <authorList>
            <person name="Kalindamar S."/>
            <person name="Kumru S."/>
        </authorList>
    </citation>
    <scope>NUCLEOTIDE SEQUENCE</scope>
    <source>
        <strain evidence="1">09-20</strain>
    </source>
</reference>
<comment type="caution">
    <text evidence="1">The sequence shown here is derived from an EMBL/GenBank/DDBJ whole genome shotgun (WGS) entry which is preliminary data.</text>
</comment>
<proteinExistence type="predicted"/>
<organism evidence="1 2">
    <name type="scientific">Photorhabdus bodei</name>
    <dbReference type="NCBI Taxonomy" id="2029681"/>
    <lineage>
        <taxon>Bacteria</taxon>
        <taxon>Pseudomonadati</taxon>
        <taxon>Pseudomonadota</taxon>
        <taxon>Gammaproteobacteria</taxon>
        <taxon>Enterobacterales</taxon>
        <taxon>Morganellaceae</taxon>
        <taxon>Photorhabdus</taxon>
    </lineage>
</organism>
<dbReference type="Proteomes" id="UP001212996">
    <property type="component" value="Unassembled WGS sequence"/>
</dbReference>
<name>A0AAW6BL80_9GAMM</name>